<reference evidence="9" key="1">
    <citation type="submission" date="2016-03" db="EMBL/GenBank/DDBJ databases">
        <authorList>
            <person name="Devillers Hugo."/>
        </authorList>
    </citation>
    <scope>NUCLEOTIDE SEQUENCE [LARGE SCALE GENOMIC DNA]</scope>
</reference>
<dbReference type="GO" id="GO:0000978">
    <property type="term" value="F:RNA polymerase II cis-regulatory region sequence-specific DNA binding"/>
    <property type="evidence" value="ECO:0007669"/>
    <property type="project" value="TreeGrafter"/>
</dbReference>
<feature type="domain" description="Zn(2)-C6 fungal-type" evidence="7">
    <location>
        <begin position="15"/>
        <end position="45"/>
    </location>
</feature>
<evidence type="ECO:0000256" key="1">
    <source>
        <dbReference type="ARBA" id="ARBA00022723"/>
    </source>
</evidence>
<evidence type="ECO:0000313" key="8">
    <source>
        <dbReference type="EMBL" id="SCV05090.1"/>
    </source>
</evidence>
<evidence type="ECO:0000259" key="7">
    <source>
        <dbReference type="PROSITE" id="PS50048"/>
    </source>
</evidence>
<keyword evidence="2" id="KW-0862">Zinc</keyword>
<dbReference type="PANTHER" id="PTHR31069">
    <property type="entry name" value="OLEATE-ACTIVATED TRANSCRIPTION FACTOR 1-RELATED"/>
    <property type="match status" value="1"/>
</dbReference>
<dbReference type="PROSITE" id="PS50048">
    <property type="entry name" value="ZN2_CY6_FUNGAL_2"/>
    <property type="match status" value="1"/>
</dbReference>
<dbReference type="PANTHER" id="PTHR31069:SF12">
    <property type="entry name" value="TRANSCRIPTION FACTOR DOMAIN-CONTAINING PROTEIN"/>
    <property type="match status" value="1"/>
</dbReference>
<evidence type="ECO:0000256" key="3">
    <source>
        <dbReference type="ARBA" id="ARBA00023015"/>
    </source>
</evidence>
<dbReference type="Proteomes" id="UP000189911">
    <property type="component" value="Chromosome G"/>
</dbReference>
<evidence type="ECO:0000256" key="2">
    <source>
        <dbReference type="ARBA" id="ARBA00022833"/>
    </source>
</evidence>
<organism evidence="8 9">
    <name type="scientific">Lachancea nothofagi CBS 11611</name>
    <dbReference type="NCBI Taxonomy" id="1266666"/>
    <lineage>
        <taxon>Eukaryota</taxon>
        <taxon>Fungi</taxon>
        <taxon>Dikarya</taxon>
        <taxon>Ascomycota</taxon>
        <taxon>Saccharomycotina</taxon>
        <taxon>Saccharomycetes</taxon>
        <taxon>Saccharomycetales</taxon>
        <taxon>Saccharomycetaceae</taxon>
        <taxon>Lachancea</taxon>
    </lineage>
</organism>
<dbReference type="GO" id="GO:0000981">
    <property type="term" value="F:DNA-binding transcription factor activity, RNA polymerase II-specific"/>
    <property type="evidence" value="ECO:0007669"/>
    <property type="project" value="InterPro"/>
</dbReference>
<keyword evidence="6" id="KW-0539">Nucleus</keyword>
<name>A0A1G4KKV1_9SACH</name>
<keyword evidence="9" id="KW-1185">Reference proteome</keyword>
<dbReference type="EMBL" id="LT598453">
    <property type="protein sequence ID" value="SCV05090.1"/>
    <property type="molecule type" value="Genomic_DNA"/>
</dbReference>
<dbReference type="OrthoDB" id="5069333at2759"/>
<evidence type="ECO:0000256" key="5">
    <source>
        <dbReference type="ARBA" id="ARBA00023163"/>
    </source>
</evidence>
<dbReference type="GO" id="GO:0045944">
    <property type="term" value="P:positive regulation of transcription by RNA polymerase II"/>
    <property type="evidence" value="ECO:0007669"/>
    <property type="project" value="TreeGrafter"/>
</dbReference>
<dbReference type="SMART" id="SM00066">
    <property type="entry name" value="GAL4"/>
    <property type="match status" value="1"/>
</dbReference>
<dbReference type="InterPro" id="IPR001138">
    <property type="entry name" value="Zn2Cys6_DnaBD"/>
</dbReference>
<dbReference type="InterPro" id="IPR036864">
    <property type="entry name" value="Zn2-C6_fun-type_DNA-bd_sf"/>
</dbReference>
<evidence type="ECO:0000256" key="4">
    <source>
        <dbReference type="ARBA" id="ARBA00023125"/>
    </source>
</evidence>
<keyword evidence="5" id="KW-0804">Transcription</keyword>
<keyword evidence="4" id="KW-0238">DNA-binding</keyword>
<evidence type="ECO:0000256" key="6">
    <source>
        <dbReference type="ARBA" id="ARBA00023242"/>
    </source>
</evidence>
<dbReference type="SUPFAM" id="SSF57701">
    <property type="entry name" value="Zn2/Cys6 DNA-binding domain"/>
    <property type="match status" value="1"/>
</dbReference>
<dbReference type="AlphaFoldDB" id="A0A1G4KKV1"/>
<dbReference type="GO" id="GO:0008270">
    <property type="term" value="F:zinc ion binding"/>
    <property type="evidence" value="ECO:0007669"/>
    <property type="project" value="InterPro"/>
</dbReference>
<gene>
    <name evidence="8" type="ORF">LANO_0G18250G</name>
</gene>
<accession>A0A1G4KKV1</accession>
<proteinExistence type="predicted"/>
<keyword evidence="3" id="KW-0805">Transcription regulation</keyword>
<dbReference type="CDD" id="cd00067">
    <property type="entry name" value="GAL4"/>
    <property type="match status" value="1"/>
</dbReference>
<dbReference type="InterPro" id="IPR050675">
    <property type="entry name" value="OAF3"/>
</dbReference>
<protein>
    <submittedName>
        <fullName evidence="8">LANO_0G18250g1_1</fullName>
    </submittedName>
</protein>
<dbReference type="Pfam" id="PF00172">
    <property type="entry name" value="Zn_clus"/>
    <property type="match status" value="1"/>
</dbReference>
<sequence>MQRQKLPKHSRISHVCDICRLRKLKCSKEKPSCKRCAKHGLKCVYTPYRQKGHEPASVEALECELQSLRAQLAASASLSADESCDSEQSTKQCVIYWDGLVSPINVNGVWKSHFAPYSDLALFARDPLLRGQVAELFEQEVASPPQMNPQLNTDLLITIRTILPNQQILDKTRLVFESTIYPSYPFYNLEAFNQFFDKIVTKKYTPFEDDPKSFCFLILMLLMLCLTKNLVLEPKLLLEWTEHLQIMNSVNEENLACLLYLKLYSSPLTLSLYSKDRLSDCISRMALEMGLYSSATYLENNELREKLWMGSVVLLEPTAFDDYYTNQFNRSVLPSDMPLFMKYHFQLKQSKIWKCVMNSSSEIDSAMSTLKRYNNFEIRLTNDPSITTSSDLAVMSMELNLLMMRFLQSEDQSLEDETLLFSMQSSFDTLFEALMAFTMATGSHHLHLAQVSFTLKTVAAYVLGMYPRLRENQITCRIKNVESKNKLALHLRNRFETVAQMWSIHFDWCLHVTKLLDNVEKPIKNLAELSDNLVKDVHSSDLFYELNESMLNGDSEFNVDIDTFSPPLSHDSIETIFTESLASFSEPFDLLGSQTLSKSTSASSDNKTDFDFDAF</sequence>
<evidence type="ECO:0000313" key="9">
    <source>
        <dbReference type="Proteomes" id="UP000189911"/>
    </source>
</evidence>
<dbReference type="Gene3D" id="4.10.240.10">
    <property type="entry name" value="Zn(2)-C6 fungal-type DNA-binding domain"/>
    <property type="match status" value="1"/>
</dbReference>
<dbReference type="PROSITE" id="PS00463">
    <property type="entry name" value="ZN2_CY6_FUNGAL_1"/>
    <property type="match status" value="1"/>
</dbReference>
<dbReference type="GO" id="GO:0005634">
    <property type="term" value="C:nucleus"/>
    <property type="evidence" value="ECO:0007669"/>
    <property type="project" value="TreeGrafter"/>
</dbReference>
<keyword evidence="1" id="KW-0479">Metal-binding</keyword>